<keyword evidence="4" id="KW-1185">Reference proteome</keyword>
<dbReference type="STRING" id="644548.SCNU_09679"/>
<dbReference type="Proteomes" id="UP000035065">
    <property type="component" value="Unassembled WGS sequence"/>
</dbReference>
<keyword evidence="1" id="KW-0808">Transferase</keyword>
<gene>
    <name evidence="3" type="ORF">SCNU_09679</name>
</gene>
<dbReference type="SUPFAM" id="SSF53448">
    <property type="entry name" value="Nucleotide-diphospho-sugar transferases"/>
    <property type="match status" value="1"/>
</dbReference>
<dbReference type="InterPro" id="IPR029044">
    <property type="entry name" value="Nucleotide-diphossugar_trans"/>
</dbReference>
<evidence type="ECO:0000313" key="3">
    <source>
        <dbReference type="EMBL" id="EGD55132.1"/>
    </source>
</evidence>
<evidence type="ECO:0000259" key="2">
    <source>
        <dbReference type="Pfam" id="PF12804"/>
    </source>
</evidence>
<evidence type="ECO:0000313" key="4">
    <source>
        <dbReference type="Proteomes" id="UP000035065"/>
    </source>
</evidence>
<reference evidence="3 4" key="1">
    <citation type="journal article" date="2011" name="J. Bacteriol.">
        <title>Draft Genome Sequence of Gordonia neofelifaecis NRRL B-59395, a Cholesterol-Degrading Actinomycete.</title>
        <authorList>
            <person name="Ge F."/>
            <person name="Li W."/>
            <person name="Chen G."/>
            <person name="Liu Y."/>
            <person name="Zhang G."/>
            <person name="Yong B."/>
            <person name="Wang Q."/>
            <person name="Wang N."/>
            <person name="Huang Z."/>
            <person name="Li W."/>
            <person name="Wang J."/>
            <person name="Wu C."/>
            <person name="Xie Q."/>
            <person name="Liu G."/>
        </authorList>
    </citation>
    <scope>NUCLEOTIDE SEQUENCE [LARGE SCALE GENOMIC DNA]</scope>
    <source>
        <strain evidence="3 4">NRRL B-59395</strain>
    </source>
</reference>
<dbReference type="EMBL" id="AEUD01000007">
    <property type="protein sequence ID" value="EGD55132.1"/>
    <property type="molecule type" value="Genomic_DNA"/>
</dbReference>
<dbReference type="PANTHER" id="PTHR19136:SF81">
    <property type="entry name" value="MOLYBDENUM COFACTOR GUANYLYLTRANSFERASE"/>
    <property type="match status" value="1"/>
</dbReference>
<dbReference type="GO" id="GO:0016779">
    <property type="term" value="F:nucleotidyltransferase activity"/>
    <property type="evidence" value="ECO:0007669"/>
    <property type="project" value="TreeGrafter"/>
</dbReference>
<dbReference type="OrthoDB" id="4408226at2"/>
<dbReference type="Pfam" id="PF12804">
    <property type="entry name" value="NTP_transf_3"/>
    <property type="match status" value="1"/>
</dbReference>
<dbReference type="RefSeq" id="WP_009679163.1">
    <property type="nucleotide sequence ID" value="NZ_AEUD01000007.1"/>
</dbReference>
<dbReference type="InterPro" id="IPR025877">
    <property type="entry name" value="MobA-like_NTP_Trfase"/>
</dbReference>
<dbReference type="Gene3D" id="3.90.550.10">
    <property type="entry name" value="Spore Coat Polysaccharide Biosynthesis Protein SpsA, Chain A"/>
    <property type="match status" value="1"/>
</dbReference>
<comment type="caution">
    <text evidence="3">The sequence shown here is derived from an EMBL/GenBank/DDBJ whole genome shotgun (WGS) entry which is preliminary data.</text>
</comment>
<protein>
    <submittedName>
        <fullName evidence="3">Molybdopterin-guanine dinucleotide biosynthesis protein</fullName>
    </submittedName>
</protein>
<organism evidence="3 4">
    <name type="scientific">Gordonia neofelifaecis NRRL B-59395</name>
    <dbReference type="NCBI Taxonomy" id="644548"/>
    <lineage>
        <taxon>Bacteria</taxon>
        <taxon>Bacillati</taxon>
        <taxon>Actinomycetota</taxon>
        <taxon>Actinomycetes</taxon>
        <taxon>Mycobacteriales</taxon>
        <taxon>Gordoniaceae</taxon>
        <taxon>Gordonia</taxon>
    </lineage>
</organism>
<sequence>MTAAIVLAGGRATRMGGVDKAAVDIAGRSLIDIVYEAVADAHPVIVVGPESLERPGVRVIREDPPFGGPVAGLAAALAAIDTDEVWLLACDLPRASAIVAQLREVPLAAADDAVILEDADGRAQWLAGRYRAGALRRALARLPEVRDASMRALVGGLALRSVVDRAGATIDLDTWDDVENYRAVTARPSSLEDES</sequence>
<dbReference type="eggNOG" id="COG0746">
    <property type="taxonomic scope" value="Bacteria"/>
</dbReference>
<proteinExistence type="predicted"/>
<accession>F1YJ99</accession>
<dbReference type="PANTHER" id="PTHR19136">
    <property type="entry name" value="MOLYBDENUM COFACTOR GUANYLYLTRANSFERASE"/>
    <property type="match status" value="1"/>
</dbReference>
<feature type="domain" description="MobA-like NTP transferase" evidence="2">
    <location>
        <begin position="4"/>
        <end position="154"/>
    </location>
</feature>
<name>F1YJ99_9ACTN</name>
<evidence type="ECO:0000256" key="1">
    <source>
        <dbReference type="ARBA" id="ARBA00022679"/>
    </source>
</evidence>
<dbReference type="AlphaFoldDB" id="F1YJ99"/>